<gene>
    <name evidence="3" type="ORF">F4556_006003</name>
</gene>
<dbReference type="PRINTS" id="PR00081">
    <property type="entry name" value="GDHRDH"/>
</dbReference>
<name>A0A7W7SIF3_9ACTN</name>
<protein>
    <submittedName>
        <fullName evidence="3">NAD(P)-dependent dehydrogenase (Short-subunit alcohol dehydrogenase family)</fullName>
    </submittedName>
</protein>
<comment type="caution">
    <text evidence="3">The sequence shown here is derived from an EMBL/GenBank/DDBJ whole genome shotgun (WGS) entry which is preliminary data.</text>
</comment>
<dbReference type="Pfam" id="PF00106">
    <property type="entry name" value="adh_short"/>
    <property type="match status" value="1"/>
</dbReference>
<evidence type="ECO:0000313" key="4">
    <source>
        <dbReference type="Proteomes" id="UP000573327"/>
    </source>
</evidence>
<proteinExistence type="inferred from homology"/>
<dbReference type="Gene3D" id="3.40.50.720">
    <property type="entry name" value="NAD(P)-binding Rossmann-like Domain"/>
    <property type="match status" value="1"/>
</dbReference>
<dbReference type="InterPro" id="IPR036291">
    <property type="entry name" value="NAD(P)-bd_dom_sf"/>
</dbReference>
<accession>A0A7W7SIF3</accession>
<dbReference type="RefSeq" id="WP_313068839.1">
    <property type="nucleotide sequence ID" value="NZ_JACHJR010000001.1"/>
</dbReference>
<evidence type="ECO:0000313" key="3">
    <source>
        <dbReference type="EMBL" id="MBB4950468.1"/>
    </source>
</evidence>
<dbReference type="InterPro" id="IPR002347">
    <property type="entry name" value="SDR_fam"/>
</dbReference>
<comment type="similarity">
    <text evidence="1">Belongs to the short-chain dehydrogenases/reductases (SDR) family.</text>
</comment>
<sequence>MDDTVNISSTPAAPADLTGLRVAVTGASRDFGRTLAIRFAERGAEVFLSARSLAAATKVADEIRGLGHEQVRPFACDLSDPASIRAFGTAVGELTDRLDVLVNNGSRWLAGTDLLSCTDDEVSDTIASGATGTVLTVRAFLPLLLASDCPDIVNMVSTAGVPGLHRSEAHGAFYAAKSAQAGFAGVLSKRLRPQGVRVISLYPPDFANPDPLSPEWETTPRGAGDGLTAHSLVECVMFAIRQPRDCFISAFHFEQAE</sequence>
<evidence type="ECO:0000256" key="2">
    <source>
        <dbReference type="ARBA" id="ARBA00023002"/>
    </source>
</evidence>
<keyword evidence="4" id="KW-1185">Reference proteome</keyword>
<dbReference type="EMBL" id="JACHJR010000001">
    <property type="protein sequence ID" value="MBB4950468.1"/>
    <property type="molecule type" value="Genomic_DNA"/>
</dbReference>
<reference evidence="3 4" key="1">
    <citation type="submission" date="2020-08" db="EMBL/GenBank/DDBJ databases">
        <title>Sequencing the genomes of 1000 actinobacteria strains.</title>
        <authorList>
            <person name="Klenk H.-P."/>
        </authorList>
    </citation>
    <scope>NUCLEOTIDE SEQUENCE [LARGE SCALE GENOMIC DNA]</scope>
    <source>
        <strain evidence="3 4">DSM 44786</strain>
    </source>
</reference>
<dbReference type="SUPFAM" id="SSF51735">
    <property type="entry name" value="NAD(P)-binding Rossmann-fold domains"/>
    <property type="match status" value="1"/>
</dbReference>
<organism evidence="3 4">
    <name type="scientific">Kitasatospora gansuensis</name>
    <dbReference type="NCBI Taxonomy" id="258050"/>
    <lineage>
        <taxon>Bacteria</taxon>
        <taxon>Bacillati</taxon>
        <taxon>Actinomycetota</taxon>
        <taxon>Actinomycetes</taxon>
        <taxon>Kitasatosporales</taxon>
        <taxon>Streptomycetaceae</taxon>
        <taxon>Kitasatospora</taxon>
    </lineage>
</organism>
<dbReference type="Proteomes" id="UP000573327">
    <property type="component" value="Unassembled WGS sequence"/>
</dbReference>
<dbReference type="AlphaFoldDB" id="A0A7W7SIF3"/>
<dbReference type="CDD" id="cd05233">
    <property type="entry name" value="SDR_c"/>
    <property type="match status" value="1"/>
</dbReference>
<evidence type="ECO:0000256" key="1">
    <source>
        <dbReference type="ARBA" id="ARBA00006484"/>
    </source>
</evidence>
<dbReference type="GO" id="GO:0016020">
    <property type="term" value="C:membrane"/>
    <property type="evidence" value="ECO:0007669"/>
    <property type="project" value="TreeGrafter"/>
</dbReference>
<dbReference type="PANTHER" id="PTHR44196:SF1">
    <property type="entry name" value="DEHYDROGENASE_REDUCTASE SDR FAMILY MEMBER 7B"/>
    <property type="match status" value="1"/>
</dbReference>
<dbReference type="GO" id="GO:0016491">
    <property type="term" value="F:oxidoreductase activity"/>
    <property type="evidence" value="ECO:0007669"/>
    <property type="project" value="UniProtKB-KW"/>
</dbReference>
<dbReference type="PANTHER" id="PTHR44196">
    <property type="entry name" value="DEHYDROGENASE/REDUCTASE SDR FAMILY MEMBER 7B"/>
    <property type="match status" value="1"/>
</dbReference>
<keyword evidence="2" id="KW-0560">Oxidoreductase</keyword>